<dbReference type="InterPro" id="IPR029057">
    <property type="entry name" value="PRTase-like"/>
</dbReference>
<dbReference type="Gene3D" id="3.40.50.2020">
    <property type="match status" value="1"/>
</dbReference>
<sequence>MISLFRGVMEGGLAEAVSPSTCVICQNTLVNPLTLEDILSLSPIKPPLFCQECMNSLIAIDLKTACKQCGRDMTIESAGQVDEEGFCGDCQSWHTYHDWQFTNQAFYQYNRVFKDWLVVLKGQGDIRGRHLFAKKLKAVYRKHMEAIWVPMPSSSEKVANRGFNQTRLILEAADIPFQDLLMNEGSQGKQAYKNRHDRFQDRSKIQVKNDLENIDKNRPIILFDDVYTTGTTMFSAYKALELAGFSQVSGLTLAR</sequence>
<dbReference type="InterPro" id="IPR000836">
    <property type="entry name" value="PRTase_dom"/>
</dbReference>
<dbReference type="PANTHER" id="PTHR47505">
    <property type="entry name" value="DNA UTILIZATION PROTEIN YHGH"/>
    <property type="match status" value="1"/>
</dbReference>
<dbReference type="Proteomes" id="UP000192813">
    <property type="component" value="Unassembled WGS sequence"/>
</dbReference>
<dbReference type="InterPro" id="IPR051910">
    <property type="entry name" value="ComF/GntX_DNA_util-trans"/>
</dbReference>
<evidence type="ECO:0000256" key="1">
    <source>
        <dbReference type="ARBA" id="ARBA00008007"/>
    </source>
</evidence>
<evidence type="ECO:0000313" key="3">
    <source>
        <dbReference type="Proteomes" id="UP000192813"/>
    </source>
</evidence>
<name>A0A2J9PMR5_9LACT</name>
<dbReference type="CDD" id="cd06223">
    <property type="entry name" value="PRTases_typeI"/>
    <property type="match status" value="1"/>
</dbReference>
<accession>A0A2J9PMR5</accession>
<gene>
    <name evidence="2" type="ORF">A6J77_005105</name>
</gene>
<protein>
    <submittedName>
        <fullName evidence="2">ComF family protein</fullName>
    </submittedName>
</protein>
<dbReference type="SUPFAM" id="SSF53271">
    <property type="entry name" value="PRTase-like"/>
    <property type="match status" value="1"/>
</dbReference>
<comment type="caution">
    <text evidence="2">The sequence shown here is derived from an EMBL/GenBank/DDBJ whole genome shotgun (WGS) entry which is preliminary data.</text>
</comment>
<organism evidence="2 3">
    <name type="scientific">Aerococcus viridans</name>
    <dbReference type="NCBI Taxonomy" id="1377"/>
    <lineage>
        <taxon>Bacteria</taxon>
        <taxon>Bacillati</taxon>
        <taxon>Bacillota</taxon>
        <taxon>Bacilli</taxon>
        <taxon>Lactobacillales</taxon>
        <taxon>Aerococcaceae</taxon>
        <taxon>Aerococcus</taxon>
    </lineage>
</organism>
<dbReference type="EMBL" id="NBTM02000001">
    <property type="protein sequence ID" value="PNL91628.1"/>
    <property type="molecule type" value="Genomic_DNA"/>
</dbReference>
<dbReference type="PANTHER" id="PTHR47505:SF1">
    <property type="entry name" value="DNA UTILIZATION PROTEIN YHGH"/>
    <property type="match status" value="1"/>
</dbReference>
<reference evidence="3" key="1">
    <citation type="submission" date="2017-12" db="EMBL/GenBank/DDBJ databases">
        <title>FDA dAtabase for Regulatory Grade micrObial Sequences (FDA-ARGOS): Supporting development and validation of Infectious Disease Dx tests.</title>
        <authorList>
            <person name="Hoffmann M."/>
            <person name="Allard M."/>
            <person name="Evans P."/>
            <person name="Brown E."/>
            <person name="Tallon L."/>
            <person name="Sadzewicz L."/>
            <person name="Sengamalay N."/>
            <person name="Ott S."/>
            <person name="Godinez A."/>
            <person name="Nagaraj S."/>
            <person name="Vavikolanu K."/>
            <person name="Aluvathingal J."/>
            <person name="Nadendla S."/>
            <person name="Sichtig H."/>
        </authorList>
    </citation>
    <scope>NUCLEOTIDE SEQUENCE [LARGE SCALE GENOMIC DNA]</scope>
    <source>
        <strain evidence="3">FDAARGOS_249</strain>
    </source>
</reference>
<proteinExistence type="inferred from homology"/>
<dbReference type="AlphaFoldDB" id="A0A2J9PMR5"/>
<comment type="similarity">
    <text evidence="1">Belongs to the ComF/GntX family.</text>
</comment>
<evidence type="ECO:0000313" key="2">
    <source>
        <dbReference type="EMBL" id="PNL91628.1"/>
    </source>
</evidence>
<dbReference type="RefSeq" id="WP_083068749.1">
    <property type="nucleotide sequence ID" value="NZ_JALXKY010000004.1"/>
</dbReference>